<dbReference type="AlphaFoldDB" id="A0A1H3Y0V7"/>
<accession>A0A1H3Y0V7</accession>
<dbReference type="InterPro" id="IPR003660">
    <property type="entry name" value="HAMP_dom"/>
</dbReference>
<comment type="subcellular location">
    <subcellularLocation>
        <location evidence="1">Cell membrane</location>
        <topology evidence="1">Multi-pass membrane protein</topology>
    </subcellularLocation>
</comment>
<evidence type="ECO:0000256" key="3">
    <source>
        <dbReference type="ARBA" id="ARBA00022692"/>
    </source>
</evidence>
<dbReference type="SUPFAM" id="SSF158472">
    <property type="entry name" value="HAMP domain-like"/>
    <property type="match status" value="1"/>
</dbReference>
<dbReference type="OrthoDB" id="9763484at2"/>
<evidence type="ECO:0000259" key="8">
    <source>
        <dbReference type="PROSITE" id="PS50885"/>
    </source>
</evidence>
<proteinExistence type="predicted"/>
<dbReference type="InterPro" id="IPR036457">
    <property type="entry name" value="PPM-type-like_dom_sf"/>
</dbReference>
<keyword evidence="4" id="KW-0378">Hydrolase</keyword>
<organism evidence="9 10">
    <name type="scientific">Xylanibacter ruminicola</name>
    <name type="common">Prevotella ruminicola</name>
    <dbReference type="NCBI Taxonomy" id="839"/>
    <lineage>
        <taxon>Bacteria</taxon>
        <taxon>Pseudomonadati</taxon>
        <taxon>Bacteroidota</taxon>
        <taxon>Bacteroidia</taxon>
        <taxon>Bacteroidales</taxon>
        <taxon>Prevotellaceae</taxon>
        <taxon>Xylanibacter</taxon>
    </lineage>
</organism>
<dbReference type="PANTHER" id="PTHR43156">
    <property type="entry name" value="STAGE II SPORULATION PROTEIN E-RELATED"/>
    <property type="match status" value="1"/>
</dbReference>
<dbReference type="InterPro" id="IPR001932">
    <property type="entry name" value="PPM-type_phosphatase-like_dom"/>
</dbReference>
<dbReference type="GO" id="GO:0016791">
    <property type="term" value="F:phosphatase activity"/>
    <property type="evidence" value="ECO:0007669"/>
    <property type="project" value="TreeGrafter"/>
</dbReference>
<dbReference type="PROSITE" id="PS50885">
    <property type="entry name" value="HAMP"/>
    <property type="match status" value="1"/>
</dbReference>
<gene>
    <name evidence="9" type="ORF">SAMN05216462_0430</name>
</gene>
<dbReference type="Pfam" id="PF00672">
    <property type="entry name" value="HAMP"/>
    <property type="match status" value="1"/>
</dbReference>
<keyword evidence="3 7" id="KW-0812">Transmembrane</keyword>
<keyword evidence="6 7" id="KW-0472">Membrane</keyword>
<dbReference type="Gene3D" id="3.60.40.10">
    <property type="entry name" value="PPM-type phosphatase domain"/>
    <property type="match status" value="1"/>
</dbReference>
<dbReference type="SMART" id="SM00304">
    <property type="entry name" value="HAMP"/>
    <property type="match status" value="1"/>
</dbReference>
<dbReference type="Gene3D" id="3.30.450.20">
    <property type="entry name" value="PAS domain"/>
    <property type="match status" value="2"/>
</dbReference>
<keyword evidence="5 7" id="KW-1133">Transmembrane helix</keyword>
<evidence type="ECO:0000313" key="10">
    <source>
        <dbReference type="Proteomes" id="UP000182257"/>
    </source>
</evidence>
<dbReference type="CDD" id="cd12912">
    <property type="entry name" value="PDC2_MCP_like"/>
    <property type="match status" value="1"/>
</dbReference>
<dbReference type="SMART" id="SM00331">
    <property type="entry name" value="PP2C_SIG"/>
    <property type="match status" value="1"/>
</dbReference>
<evidence type="ECO:0000256" key="7">
    <source>
        <dbReference type="SAM" id="Phobius"/>
    </source>
</evidence>
<dbReference type="InterPro" id="IPR052016">
    <property type="entry name" value="Bact_Sigma-Reg"/>
</dbReference>
<dbReference type="Gene3D" id="6.10.340.10">
    <property type="match status" value="1"/>
</dbReference>
<evidence type="ECO:0000313" key="9">
    <source>
        <dbReference type="EMBL" id="SEA04442.1"/>
    </source>
</evidence>
<dbReference type="GO" id="GO:0005886">
    <property type="term" value="C:plasma membrane"/>
    <property type="evidence" value="ECO:0007669"/>
    <property type="project" value="UniProtKB-SubCell"/>
</dbReference>
<evidence type="ECO:0000256" key="1">
    <source>
        <dbReference type="ARBA" id="ARBA00004651"/>
    </source>
</evidence>
<protein>
    <submittedName>
        <fullName evidence="9">Sigma-B regulation protein RsbU (Phosphoserine phosphatase)</fullName>
    </submittedName>
</protein>
<dbReference type="PANTHER" id="PTHR43156:SF2">
    <property type="entry name" value="STAGE II SPORULATION PROTEIN E"/>
    <property type="match status" value="1"/>
</dbReference>
<dbReference type="Pfam" id="PF02743">
    <property type="entry name" value="dCache_1"/>
    <property type="match status" value="1"/>
</dbReference>
<dbReference type="RefSeq" id="WP_074760028.1">
    <property type="nucleotide sequence ID" value="NZ_FNRF01000001.1"/>
</dbReference>
<keyword evidence="2" id="KW-1003">Cell membrane</keyword>
<sequence>MKNPRDYIRTSLSRRLSIIIVLMASIFFLGSLGFLFVESRKAVREEALNGAAQVLDNTVQRVNVLMQRVEIASDNFMWLPLRHLDVADSMFVYSRRILTCNPDLNGCSIAFEPNYFPDKGYYFSAYTLNDNGKFDTTQEGNPAYDYHYMDWYQAPKLLDEPVWIEPFADFNPEDVYAEEIIASYCRPMKDSKGRYVGTFSTDISMEWISKTISEVKPYPNSYCIMIGQSGTYFVHPDTTKLLRESIFTPTLEHPDTALTNLGHAMQRGETGVRKLVFEGKESYVFYKPLGITGWSVAMVCPESDIFGGYMRLYKIVIFIVIVGLILMRLAFSRIIKRELKPLNTLAQQAETIASGQFDKTLPRDNRIDEIGKLTHSFSDMQHSLVNYISELKRTTAVKASIESELKVASDIQMGMIPRVFPPFPERKDIDLYALMTPAKVVGGDLYDYFLQNERLYFCVGDVSGKGIPAAMFMAITRDLFRIIAQQNRSPWEIATMMNNFLVKDNDQSMFVTMFIGMVDLPKGRLEYCNCGHNVPILDGKFLEMGSTNQPLGLWECKAFEGEVIEDIRNRQLLVYTDGLNEAENDRQDRLGDERLLEAMQGTEQLTSEEVIHRLQIVVNNHRAGAEPNDDLTLLCLSIRK</sequence>
<dbReference type="CDD" id="cd12913">
    <property type="entry name" value="PDC1_MCP_like"/>
    <property type="match status" value="1"/>
</dbReference>
<feature type="transmembrane region" description="Helical" evidence="7">
    <location>
        <begin position="312"/>
        <end position="331"/>
    </location>
</feature>
<dbReference type="EMBL" id="FNRF01000001">
    <property type="protein sequence ID" value="SEA04442.1"/>
    <property type="molecule type" value="Genomic_DNA"/>
</dbReference>
<evidence type="ECO:0000256" key="2">
    <source>
        <dbReference type="ARBA" id="ARBA00022475"/>
    </source>
</evidence>
<name>A0A1H3Y0V7_XYLRU</name>
<evidence type="ECO:0000256" key="5">
    <source>
        <dbReference type="ARBA" id="ARBA00022989"/>
    </source>
</evidence>
<feature type="domain" description="HAMP" evidence="8">
    <location>
        <begin position="336"/>
        <end position="389"/>
    </location>
</feature>
<dbReference type="GO" id="GO:0007165">
    <property type="term" value="P:signal transduction"/>
    <property type="evidence" value="ECO:0007669"/>
    <property type="project" value="InterPro"/>
</dbReference>
<dbReference type="InterPro" id="IPR033479">
    <property type="entry name" value="dCache_1"/>
</dbReference>
<evidence type="ECO:0000256" key="4">
    <source>
        <dbReference type="ARBA" id="ARBA00022801"/>
    </source>
</evidence>
<dbReference type="Pfam" id="PF07228">
    <property type="entry name" value="SpoIIE"/>
    <property type="match status" value="1"/>
</dbReference>
<dbReference type="CDD" id="cd06225">
    <property type="entry name" value="HAMP"/>
    <property type="match status" value="1"/>
</dbReference>
<evidence type="ECO:0000256" key="6">
    <source>
        <dbReference type="ARBA" id="ARBA00023136"/>
    </source>
</evidence>
<reference evidence="9 10" key="1">
    <citation type="submission" date="2016-10" db="EMBL/GenBank/DDBJ databases">
        <authorList>
            <person name="de Groot N.N."/>
        </authorList>
    </citation>
    <scope>NUCLEOTIDE SEQUENCE [LARGE SCALE GENOMIC DNA]</scope>
    <source>
        <strain evidence="9 10">D31d</strain>
    </source>
</reference>
<dbReference type="Proteomes" id="UP000182257">
    <property type="component" value="Unassembled WGS sequence"/>
</dbReference>
<feature type="transmembrane region" description="Helical" evidence="7">
    <location>
        <begin position="16"/>
        <end position="37"/>
    </location>
</feature>